<evidence type="ECO:0000313" key="3">
    <source>
        <dbReference type="EMBL" id="RHD77906.1"/>
    </source>
</evidence>
<organism evidence="3 4">
    <name type="scientific">Parabacteroides distasonis</name>
    <dbReference type="NCBI Taxonomy" id="823"/>
    <lineage>
        <taxon>Bacteria</taxon>
        <taxon>Pseudomonadati</taxon>
        <taxon>Bacteroidota</taxon>
        <taxon>Bacteroidia</taxon>
        <taxon>Bacteroidales</taxon>
        <taxon>Tannerellaceae</taxon>
        <taxon>Parabacteroides</taxon>
    </lineage>
</organism>
<evidence type="ECO:0000313" key="4">
    <source>
        <dbReference type="Proteomes" id="UP000284660"/>
    </source>
</evidence>
<name>A0A395Z190_PARDI</name>
<reference evidence="2 5" key="2">
    <citation type="journal article" date="2019" name="Nat. Med.">
        <title>A library of human gut bacterial isolates paired with longitudinal multiomics data enables mechanistic microbiome research.</title>
        <authorList>
            <person name="Poyet M."/>
            <person name="Groussin M."/>
            <person name="Gibbons S.M."/>
            <person name="Avila-Pacheco J."/>
            <person name="Jiang X."/>
            <person name="Kearney S.M."/>
            <person name="Perrotta A.R."/>
            <person name="Berdy B."/>
            <person name="Zhao S."/>
            <person name="Lieberman T.D."/>
            <person name="Swanson P.K."/>
            <person name="Smith M."/>
            <person name="Roesemann S."/>
            <person name="Alexander J.E."/>
            <person name="Rich S.A."/>
            <person name="Livny J."/>
            <person name="Vlamakis H."/>
            <person name="Clish C."/>
            <person name="Bullock K."/>
            <person name="Deik A."/>
            <person name="Scott J."/>
            <person name="Pierce K.A."/>
            <person name="Xavier R.J."/>
            <person name="Alm E.J."/>
        </authorList>
    </citation>
    <scope>NUCLEOTIDE SEQUENCE [LARGE SCALE GENOMIC DNA]</scope>
    <source>
        <strain evidence="2 5">BIOML-A9</strain>
    </source>
</reference>
<reference evidence="3 4" key="1">
    <citation type="submission" date="2018-08" db="EMBL/GenBank/DDBJ databases">
        <title>A genome reference for cultivated species of the human gut microbiota.</title>
        <authorList>
            <person name="Zou Y."/>
            <person name="Xue W."/>
            <person name="Luo G."/>
        </authorList>
    </citation>
    <scope>NUCLEOTIDE SEQUENCE [LARGE SCALE GENOMIC DNA]</scope>
    <source>
        <strain evidence="3 4">AM30-4</strain>
    </source>
</reference>
<feature type="compositionally biased region" description="Acidic residues" evidence="1">
    <location>
        <begin position="10"/>
        <end position="24"/>
    </location>
</feature>
<accession>A0A395Z190</accession>
<gene>
    <name evidence="3" type="ORF">DW782_01050</name>
    <name evidence="2" type="ORF">GKD67_19750</name>
</gene>
<evidence type="ECO:0000313" key="5">
    <source>
        <dbReference type="Proteomes" id="UP000461276"/>
    </source>
</evidence>
<dbReference type="EMBL" id="WKMY01000019">
    <property type="protein sequence ID" value="MRY95424.1"/>
    <property type="molecule type" value="Genomic_DNA"/>
</dbReference>
<feature type="region of interest" description="Disordered" evidence="1">
    <location>
        <begin position="1"/>
        <end position="27"/>
    </location>
</feature>
<proteinExistence type="predicted"/>
<dbReference type="Proteomes" id="UP000284660">
    <property type="component" value="Unassembled WGS sequence"/>
</dbReference>
<comment type="caution">
    <text evidence="3">The sequence shown here is derived from an EMBL/GenBank/DDBJ whole genome shotgun (WGS) entry which is preliminary data.</text>
</comment>
<sequence>MARIKKETESPIEELINEPVEEQGNELVTPAPQVIPDNIDRILKMYPGYEKPYIDSKGEAYTSQQPNAHLYENPYYNK</sequence>
<dbReference type="RefSeq" id="WP_008779747.1">
    <property type="nucleotide sequence ID" value="NZ_BQOC01000001.1"/>
</dbReference>
<dbReference type="EMBL" id="QSJN01000001">
    <property type="protein sequence ID" value="RHD77906.1"/>
    <property type="molecule type" value="Genomic_DNA"/>
</dbReference>
<evidence type="ECO:0000256" key="1">
    <source>
        <dbReference type="SAM" id="MobiDB-lite"/>
    </source>
</evidence>
<evidence type="ECO:0000313" key="2">
    <source>
        <dbReference type="EMBL" id="MRY95424.1"/>
    </source>
</evidence>
<protein>
    <submittedName>
        <fullName evidence="3">Uncharacterized protein</fullName>
    </submittedName>
</protein>
<dbReference type="Proteomes" id="UP000461276">
    <property type="component" value="Unassembled WGS sequence"/>
</dbReference>
<dbReference type="AlphaFoldDB" id="A0A395Z190"/>